<dbReference type="InterPro" id="IPR053738">
    <property type="entry name" value="Lambda_capsid_assembly"/>
</dbReference>
<dbReference type="Gene3D" id="3.90.1690.10">
    <property type="entry name" value="phage-related protein like domain"/>
    <property type="match status" value="1"/>
</dbReference>
<proteinExistence type="predicted"/>
<comment type="caution">
    <text evidence="2">The sequence shown here is derived from an EMBL/GenBank/DDBJ whole genome shotgun (WGS) entry which is preliminary data.</text>
</comment>
<evidence type="ECO:0000313" key="2">
    <source>
        <dbReference type="EMBL" id="EUA67838.1"/>
    </source>
</evidence>
<dbReference type="Pfam" id="PF03864">
    <property type="entry name" value="Phage_cap_E"/>
    <property type="match status" value="1"/>
</dbReference>
<evidence type="ECO:0000313" key="3">
    <source>
        <dbReference type="Proteomes" id="UP000023351"/>
    </source>
</evidence>
<gene>
    <name evidence="2" type="ORF">I540_4058</name>
</gene>
<name>X8DJF4_9MYCO</name>
<reference evidence="2 3" key="1">
    <citation type="submission" date="2013-12" db="EMBL/GenBank/DDBJ databases">
        <authorList>
            <person name="Zelazny A."/>
            <person name="Olivier K."/>
            <person name="Holland S."/>
            <person name="Lenaerts A."/>
            <person name="Ordway D."/>
            <person name="DeGroote M.A."/>
            <person name="Parker T."/>
            <person name="Sizemore C."/>
            <person name="Tallon L.J."/>
            <person name="Sadzewicz L.K."/>
            <person name="Sengamalay N."/>
            <person name="Fraser C.M."/>
            <person name="Hine E."/>
            <person name="Shefchek K.A."/>
            <person name="Das S.P."/>
            <person name="Tettelin H."/>
        </authorList>
    </citation>
    <scope>NUCLEOTIDE SEQUENCE [LARGE SCALE GENOMIC DNA]</scope>
    <source>
        <strain evidence="2 3">1513</strain>
    </source>
</reference>
<dbReference type="Proteomes" id="UP000023351">
    <property type="component" value="Unassembled WGS sequence"/>
</dbReference>
<dbReference type="PATRIC" id="fig|1299321.3.peg.3907"/>
<evidence type="ECO:0000256" key="1">
    <source>
        <dbReference type="SAM" id="MobiDB-lite"/>
    </source>
</evidence>
<dbReference type="EMBL" id="JAOJ01000003">
    <property type="protein sequence ID" value="EUA67838.1"/>
    <property type="molecule type" value="Genomic_DNA"/>
</dbReference>
<sequence>MTLWTDVITPAALTGYAREALADRERRKGSLAAFLPNRTVPDIVARFVKGDNGLLDAAEYRSYDAEVSIGETPGAERVTIELPPLGRKVRVSEYDQLRLRGNVDSDTVLSTVLKEAKRLAYAISDKLEVMRGKVIDSGKAAINENGFIATADFGRGAAFAVTAATLWSDPASKPLTDLRLWRDAYVEENGDEPGVILTSRRVLNALMLSAEMKALATNSATAPGLVTEDFVQATLSAYGLPRSRCSTAAPGWRARLSASCRRTSCTCCPRRSMRMQRTAPTSVRPSGAPPWRPPSRITRLPRLTAPASRWALSRPATRSVCGFTAPPSACRCWPTPTCPWPQRCCSAFDPIRFGRCHLPARWGAPVRRRSRPTG</sequence>
<feature type="region of interest" description="Disordered" evidence="1">
    <location>
        <begin position="276"/>
        <end position="296"/>
    </location>
</feature>
<organism evidence="2 3">
    <name type="scientific">Mycobacteroides abscessus subsp. bolletii 1513</name>
    <dbReference type="NCBI Taxonomy" id="1299321"/>
    <lineage>
        <taxon>Bacteria</taxon>
        <taxon>Bacillati</taxon>
        <taxon>Actinomycetota</taxon>
        <taxon>Actinomycetes</taxon>
        <taxon>Mycobacteriales</taxon>
        <taxon>Mycobacteriaceae</taxon>
        <taxon>Mycobacteroides</taxon>
        <taxon>Mycobacteroides abscessus</taxon>
    </lineage>
</organism>
<accession>X8DJF4</accession>
<protein>
    <submittedName>
        <fullName evidence="2">Phage major capsid E family protein</fullName>
    </submittedName>
</protein>
<dbReference type="InterPro" id="IPR005564">
    <property type="entry name" value="Major_capsid_GpE"/>
</dbReference>
<dbReference type="AlphaFoldDB" id="X8DJF4"/>